<proteinExistence type="predicted"/>
<sequence>MESCYTLMNLMRSSKEERVSSPLLSFVCRTNTHAKPRTRCSSTCLIAFIWKRLVRSHSPTKPCTRPAIGSSRRCVLRHHSRTRRQHHPSRNCGHNSNRAAFEKPRAIITAYAGNRKVVPIILCTAARRRNYIYQGYIVGLACYQPHPKELQCRKQMVECHRCHPNNITMACVQKSPSNVLLHRALSTFSSLFRDCHKYPIPDFTLFAD</sequence>
<dbReference type="WBParaSite" id="Hba_10898">
    <property type="protein sequence ID" value="Hba_10898"/>
    <property type="gene ID" value="Hba_10898"/>
</dbReference>
<keyword evidence="1" id="KW-1185">Reference proteome</keyword>
<protein>
    <submittedName>
        <fullName evidence="2">Uncharacterized protein</fullName>
    </submittedName>
</protein>
<accession>A0A1I7X027</accession>
<dbReference type="Proteomes" id="UP000095283">
    <property type="component" value="Unplaced"/>
</dbReference>
<name>A0A1I7X027_HETBA</name>
<evidence type="ECO:0000313" key="2">
    <source>
        <dbReference type="WBParaSite" id="Hba_10898"/>
    </source>
</evidence>
<reference evidence="2" key="1">
    <citation type="submission" date="2016-11" db="UniProtKB">
        <authorList>
            <consortium name="WormBaseParasite"/>
        </authorList>
    </citation>
    <scope>IDENTIFICATION</scope>
</reference>
<evidence type="ECO:0000313" key="1">
    <source>
        <dbReference type="Proteomes" id="UP000095283"/>
    </source>
</evidence>
<dbReference type="AlphaFoldDB" id="A0A1I7X027"/>
<organism evidence="1 2">
    <name type="scientific">Heterorhabditis bacteriophora</name>
    <name type="common">Entomopathogenic nematode worm</name>
    <dbReference type="NCBI Taxonomy" id="37862"/>
    <lineage>
        <taxon>Eukaryota</taxon>
        <taxon>Metazoa</taxon>
        <taxon>Ecdysozoa</taxon>
        <taxon>Nematoda</taxon>
        <taxon>Chromadorea</taxon>
        <taxon>Rhabditida</taxon>
        <taxon>Rhabditina</taxon>
        <taxon>Rhabditomorpha</taxon>
        <taxon>Strongyloidea</taxon>
        <taxon>Heterorhabditidae</taxon>
        <taxon>Heterorhabditis</taxon>
    </lineage>
</organism>